<name>A0A4Q7TNE8_9MICO</name>
<sequence>MSEASLSNIQEAVSGFTGALLLDGDGNLFGYGASDDYGGNPQTPVLLGTQVVQMIAGQGYYIWRTANGEFWGKGYNPQGAIGGPRGGALRQMTLNLWILN</sequence>
<dbReference type="AlphaFoldDB" id="A0A4Q7TNE8"/>
<protein>
    <recommendedName>
        <fullName evidence="3">Regulator of chromosome condensation (RCC1) repeat-containing protein</fullName>
    </recommendedName>
</protein>
<comment type="caution">
    <text evidence="1">The sequence shown here is derived from an EMBL/GenBank/DDBJ whole genome shotgun (WGS) entry which is preliminary data.</text>
</comment>
<evidence type="ECO:0000313" key="2">
    <source>
        <dbReference type="Proteomes" id="UP000291832"/>
    </source>
</evidence>
<keyword evidence="2" id="KW-1185">Reference proteome</keyword>
<dbReference type="Proteomes" id="UP000291832">
    <property type="component" value="Unassembled WGS sequence"/>
</dbReference>
<dbReference type="InterPro" id="IPR009091">
    <property type="entry name" value="RCC1/BLIP-II"/>
</dbReference>
<evidence type="ECO:0008006" key="3">
    <source>
        <dbReference type="Google" id="ProtNLM"/>
    </source>
</evidence>
<organism evidence="1 2">
    <name type="scientific">Leucobacter luti</name>
    <dbReference type="NCBI Taxonomy" id="340320"/>
    <lineage>
        <taxon>Bacteria</taxon>
        <taxon>Bacillati</taxon>
        <taxon>Actinomycetota</taxon>
        <taxon>Actinomycetes</taxon>
        <taxon>Micrococcales</taxon>
        <taxon>Microbacteriaceae</taxon>
        <taxon>Leucobacter</taxon>
    </lineage>
</organism>
<proteinExistence type="predicted"/>
<reference evidence="1 2" key="1">
    <citation type="journal article" date="2015" name="Stand. Genomic Sci.">
        <title>Genomic Encyclopedia of Bacterial and Archaeal Type Strains, Phase III: the genomes of soil and plant-associated and newly described type strains.</title>
        <authorList>
            <person name="Whitman W.B."/>
            <person name="Woyke T."/>
            <person name="Klenk H.P."/>
            <person name="Zhou Y."/>
            <person name="Lilburn T.G."/>
            <person name="Beck B.J."/>
            <person name="De Vos P."/>
            <person name="Vandamme P."/>
            <person name="Eisen J.A."/>
            <person name="Garrity G."/>
            <person name="Hugenholtz P."/>
            <person name="Kyrpides N.C."/>
        </authorList>
    </citation>
    <scope>NUCLEOTIDE SEQUENCE [LARGE SCALE GENOMIC DNA]</scope>
    <source>
        <strain evidence="1 2">RF6</strain>
    </source>
</reference>
<gene>
    <name evidence="1" type="ORF">EV139_2816</name>
</gene>
<evidence type="ECO:0000313" key="1">
    <source>
        <dbReference type="EMBL" id="RZT61068.1"/>
    </source>
</evidence>
<dbReference type="Gene3D" id="2.130.10.30">
    <property type="entry name" value="Regulator of chromosome condensation 1/beta-lactamase-inhibitor protein II"/>
    <property type="match status" value="1"/>
</dbReference>
<dbReference type="SUPFAM" id="SSF50985">
    <property type="entry name" value="RCC1/BLIP-II"/>
    <property type="match status" value="1"/>
</dbReference>
<dbReference type="EMBL" id="SHKI01000007">
    <property type="protein sequence ID" value="RZT61068.1"/>
    <property type="molecule type" value="Genomic_DNA"/>
</dbReference>
<dbReference type="RefSeq" id="WP_130455176.1">
    <property type="nucleotide sequence ID" value="NZ_QYAG01000003.1"/>
</dbReference>
<accession>A0A4Q7TNE8</accession>